<dbReference type="Proteomes" id="UP000284706">
    <property type="component" value="Unassembled WGS sequence"/>
</dbReference>
<name>A0A409VUD5_9AGAR</name>
<organism evidence="1 2">
    <name type="scientific">Gymnopilus dilepis</name>
    <dbReference type="NCBI Taxonomy" id="231916"/>
    <lineage>
        <taxon>Eukaryota</taxon>
        <taxon>Fungi</taxon>
        <taxon>Dikarya</taxon>
        <taxon>Basidiomycota</taxon>
        <taxon>Agaricomycotina</taxon>
        <taxon>Agaricomycetes</taxon>
        <taxon>Agaricomycetidae</taxon>
        <taxon>Agaricales</taxon>
        <taxon>Agaricineae</taxon>
        <taxon>Hymenogastraceae</taxon>
        <taxon>Gymnopilus</taxon>
    </lineage>
</organism>
<sequence length="188" mass="20111">MILNLSVAHSADMEYLVRQSMNTGYQWASALVPPAYIAYIISRRGKGDLSLNRVLRATWAGGLAGVSDINFHYYGPQTPVQILRTGAAAAGGGAYLRYAYANEQTVRTKRIETLYDVDNLRRNDHSTIGGILGAVLTPALFWKRANVAHLILGGAGLGAAGGLLAHYTRTVSGDPPADVELVIVSSPE</sequence>
<protein>
    <submittedName>
        <fullName evidence="1">Uncharacterized protein</fullName>
    </submittedName>
</protein>
<gene>
    <name evidence="1" type="ORF">CVT26_014139</name>
</gene>
<comment type="caution">
    <text evidence="1">The sequence shown here is derived from an EMBL/GenBank/DDBJ whole genome shotgun (WGS) entry which is preliminary data.</text>
</comment>
<proteinExistence type="predicted"/>
<dbReference type="AlphaFoldDB" id="A0A409VUD5"/>
<accession>A0A409VUD5</accession>
<evidence type="ECO:0000313" key="1">
    <source>
        <dbReference type="EMBL" id="PPQ69862.1"/>
    </source>
</evidence>
<dbReference type="EMBL" id="NHYE01005560">
    <property type="protein sequence ID" value="PPQ69862.1"/>
    <property type="molecule type" value="Genomic_DNA"/>
</dbReference>
<evidence type="ECO:0000313" key="2">
    <source>
        <dbReference type="Proteomes" id="UP000284706"/>
    </source>
</evidence>
<dbReference type="OrthoDB" id="2524788at2759"/>
<reference evidence="1 2" key="1">
    <citation type="journal article" date="2018" name="Evol. Lett.">
        <title>Horizontal gene cluster transfer increased hallucinogenic mushroom diversity.</title>
        <authorList>
            <person name="Reynolds H.T."/>
            <person name="Vijayakumar V."/>
            <person name="Gluck-Thaler E."/>
            <person name="Korotkin H.B."/>
            <person name="Matheny P.B."/>
            <person name="Slot J.C."/>
        </authorList>
    </citation>
    <scope>NUCLEOTIDE SEQUENCE [LARGE SCALE GENOMIC DNA]</scope>
    <source>
        <strain evidence="1 2">SRW20</strain>
    </source>
</reference>
<dbReference type="InParanoid" id="A0A409VUD5"/>
<keyword evidence="2" id="KW-1185">Reference proteome</keyword>